<proteinExistence type="predicted"/>
<evidence type="ECO:0000313" key="3">
    <source>
        <dbReference type="Proteomes" id="UP001193035"/>
    </source>
</evidence>
<comment type="caution">
    <text evidence="2">The sequence shown here is derived from an EMBL/GenBank/DDBJ whole genome shotgun (WGS) entry which is preliminary data.</text>
</comment>
<evidence type="ECO:0008006" key="4">
    <source>
        <dbReference type="Google" id="ProtNLM"/>
    </source>
</evidence>
<keyword evidence="1" id="KW-0732">Signal</keyword>
<dbReference type="Pfam" id="PF11604">
    <property type="entry name" value="CusF_Ec"/>
    <property type="match status" value="1"/>
</dbReference>
<evidence type="ECO:0000256" key="1">
    <source>
        <dbReference type="SAM" id="SignalP"/>
    </source>
</evidence>
<feature type="signal peptide" evidence="1">
    <location>
        <begin position="1"/>
        <end position="24"/>
    </location>
</feature>
<dbReference type="EMBL" id="VCPD01000001">
    <property type="protein sequence ID" value="TMV10382.1"/>
    <property type="molecule type" value="Genomic_DNA"/>
</dbReference>
<name>A0ABY2X4R6_9RHOB</name>
<reference evidence="2 3" key="1">
    <citation type="submission" date="2019-05" db="EMBL/GenBank/DDBJ databases">
        <title>Ruegeria sp. nov., isolated from tidal flat.</title>
        <authorList>
            <person name="Kim W."/>
        </authorList>
    </citation>
    <scope>NUCLEOTIDE SEQUENCE [LARGE SCALE GENOMIC DNA]</scope>
    <source>
        <strain evidence="2 3">CAU 1488</strain>
    </source>
</reference>
<dbReference type="Proteomes" id="UP001193035">
    <property type="component" value="Unassembled WGS sequence"/>
</dbReference>
<feature type="chain" id="PRO_5046446267" description="RND transporter" evidence="1">
    <location>
        <begin position="25"/>
        <end position="95"/>
    </location>
</feature>
<accession>A0ABY2X4R6</accession>
<evidence type="ECO:0000313" key="2">
    <source>
        <dbReference type="EMBL" id="TMV10382.1"/>
    </source>
</evidence>
<dbReference type="Gene3D" id="2.40.50.320">
    <property type="entry name" value="Copper binding periplasmic protein CusF"/>
    <property type="match status" value="1"/>
</dbReference>
<dbReference type="InterPro" id="IPR042230">
    <property type="entry name" value="CusF_sf"/>
</dbReference>
<organism evidence="2 3">
    <name type="scientific">Ruegeria sediminis</name>
    <dbReference type="NCBI Taxonomy" id="2583820"/>
    <lineage>
        <taxon>Bacteria</taxon>
        <taxon>Pseudomonadati</taxon>
        <taxon>Pseudomonadota</taxon>
        <taxon>Alphaproteobacteria</taxon>
        <taxon>Rhodobacterales</taxon>
        <taxon>Roseobacteraceae</taxon>
        <taxon>Ruegeria</taxon>
    </lineage>
</organism>
<keyword evidence="3" id="KW-1185">Reference proteome</keyword>
<sequence length="95" mass="10268">MMTSLKSLAASVLLIAVSAVPAFAETFTRGVVTEIDSDAQKVTIEHEELVDLGMPAMTMVFRLADPAMLETLGEGQEIEFVAERINGKLTVTKLQ</sequence>
<gene>
    <name evidence="2" type="ORF">FGK63_02685</name>
</gene>
<dbReference type="InterPro" id="IPR021647">
    <property type="entry name" value="CusF_Ec"/>
</dbReference>
<protein>
    <recommendedName>
        <fullName evidence="4">RND transporter</fullName>
    </recommendedName>
</protein>